<reference evidence="1" key="1">
    <citation type="journal article" date="2020" name="Nature">
        <title>Giant virus diversity and host interactions through global metagenomics.</title>
        <authorList>
            <person name="Schulz F."/>
            <person name="Roux S."/>
            <person name="Paez-Espino D."/>
            <person name="Jungbluth S."/>
            <person name="Walsh D.A."/>
            <person name="Denef V.J."/>
            <person name="McMahon K.D."/>
            <person name="Konstantinidis K.T."/>
            <person name="Eloe-Fadrosh E.A."/>
            <person name="Kyrpides N.C."/>
            <person name="Woyke T."/>
        </authorList>
    </citation>
    <scope>NUCLEOTIDE SEQUENCE</scope>
    <source>
        <strain evidence="1">GVMAG-M-3300021375-17</strain>
    </source>
</reference>
<evidence type="ECO:0000313" key="1">
    <source>
        <dbReference type="EMBL" id="QHT05350.1"/>
    </source>
</evidence>
<organism evidence="1">
    <name type="scientific">viral metagenome</name>
    <dbReference type="NCBI Taxonomy" id="1070528"/>
    <lineage>
        <taxon>unclassified sequences</taxon>
        <taxon>metagenomes</taxon>
        <taxon>organismal metagenomes</taxon>
    </lineage>
</organism>
<proteinExistence type="predicted"/>
<name>A0A6C0CN80_9ZZZZ</name>
<protein>
    <submittedName>
        <fullName evidence="1">Uncharacterized protein</fullName>
    </submittedName>
</protein>
<accession>A0A6C0CN80</accession>
<dbReference type="AlphaFoldDB" id="A0A6C0CN80"/>
<sequence>MSNQFIEEQNQELLWNVFNRFPNMNSVHPDIAQNIFQETLGEIYDIIPKNVVQLSKYELQDLNKKTISIFWDKITKQTQQFTPSFTSLNNTQTNTNSYYETPLEKTNRDFENKQQQYEAMNAKPKLPDPTDMFQEPVGDGEDQAIQNMDELIARYQRQRDLDVPIVPTTDGSESETSPIHSSPIESVLGKIQIRLDRMEARLTQLENSSKIV</sequence>
<dbReference type="EMBL" id="MN739453">
    <property type="protein sequence ID" value="QHT05350.1"/>
    <property type="molecule type" value="Genomic_DNA"/>
</dbReference>